<organism evidence="2 3">
    <name type="scientific">Chitinophaga ginsengisegetis</name>
    <dbReference type="NCBI Taxonomy" id="393003"/>
    <lineage>
        <taxon>Bacteria</taxon>
        <taxon>Pseudomonadati</taxon>
        <taxon>Bacteroidota</taxon>
        <taxon>Chitinophagia</taxon>
        <taxon>Chitinophagales</taxon>
        <taxon>Chitinophagaceae</taxon>
        <taxon>Chitinophaga</taxon>
    </lineage>
</organism>
<dbReference type="RefSeq" id="WP_079468415.1">
    <property type="nucleotide sequence ID" value="NZ_FUZZ01000001.1"/>
</dbReference>
<dbReference type="EMBL" id="FUZZ01000001">
    <property type="protein sequence ID" value="SKC98215.1"/>
    <property type="molecule type" value="Genomic_DNA"/>
</dbReference>
<evidence type="ECO:0000259" key="1">
    <source>
        <dbReference type="Pfam" id="PF00656"/>
    </source>
</evidence>
<dbReference type="STRING" id="393003.SAMN05660461_1129"/>
<dbReference type="Pfam" id="PF00656">
    <property type="entry name" value="Peptidase_C14"/>
    <property type="match status" value="1"/>
</dbReference>
<dbReference type="Gene3D" id="3.40.50.1460">
    <property type="match status" value="1"/>
</dbReference>
<dbReference type="InterPro" id="IPR029030">
    <property type="entry name" value="Caspase-like_dom_sf"/>
</dbReference>
<dbReference type="GO" id="GO:0004197">
    <property type="term" value="F:cysteine-type endopeptidase activity"/>
    <property type="evidence" value="ECO:0007669"/>
    <property type="project" value="InterPro"/>
</dbReference>
<evidence type="ECO:0000313" key="3">
    <source>
        <dbReference type="Proteomes" id="UP000190166"/>
    </source>
</evidence>
<reference evidence="2 3" key="1">
    <citation type="submission" date="2017-02" db="EMBL/GenBank/DDBJ databases">
        <authorList>
            <person name="Peterson S.W."/>
        </authorList>
    </citation>
    <scope>NUCLEOTIDE SEQUENCE [LARGE SCALE GENOMIC DNA]</scope>
    <source>
        <strain evidence="2 3">DSM 18108</strain>
    </source>
</reference>
<keyword evidence="3" id="KW-1185">Reference proteome</keyword>
<accession>A0A1T5NCM9</accession>
<gene>
    <name evidence="2" type="ORF">SAMN05660461_1129</name>
</gene>
<evidence type="ECO:0000313" key="2">
    <source>
        <dbReference type="EMBL" id="SKC98215.1"/>
    </source>
</evidence>
<name>A0A1T5NCM9_9BACT</name>
<proteinExistence type="predicted"/>
<dbReference type="InterPro" id="IPR018247">
    <property type="entry name" value="EF_Hand_1_Ca_BS"/>
</dbReference>
<feature type="domain" description="Peptidase C14 caspase" evidence="1">
    <location>
        <begin position="2"/>
        <end position="204"/>
    </location>
</feature>
<sequence>MEYAIIIGIDHYDKRALSGAVADAEAFAKFLTDMQLVSNPDNIKLLKSDASNQIVIGYEIDSAIEAITENAKTHRNETNRIYFYFSGHGIGNTFNNTALCMRFWPKMINHCISSLDYLTGLINKGIFDEVLLFLDCCRENDTMIKGLPPIGDWQNKVGERVPKVLVCNSTIYGKLSYEVSIDSNQKRGAFTSFLIESLKGDADTNNSGRITALDLKQHIENNFPTYALKYNKIQNGSASTDNGGDNIVICEVKKLEEAYNFEITFNRNSNVTLYNKNADKLRTDNVVTGDKWHYKLEKGNYVLVDNVSGEQKTIINFSENTMGYEQF</sequence>
<dbReference type="AlphaFoldDB" id="A0A1T5NCM9"/>
<dbReference type="Proteomes" id="UP000190166">
    <property type="component" value="Unassembled WGS sequence"/>
</dbReference>
<dbReference type="GO" id="GO:0006508">
    <property type="term" value="P:proteolysis"/>
    <property type="evidence" value="ECO:0007669"/>
    <property type="project" value="InterPro"/>
</dbReference>
<dbReference type="SUPFAM" id="SSF52129">
    <property type="entry name" value="Caspase-like"/>
    <property type="match status" value="1"/>
</dbReference>
<protein>
    <submittedName>
        <fullName evidence="2">Caspase domain-containing protein</fullName>
    </submittedName>
</protein>
<dbReference type="PROSITE" id="PS00018">
    <property type="entry name" value="EF_HAND_1"/>
    <property type="match status" value="1"/>
</dbReference>
<dbReference type="InterPro" id="IPR011600">
    <property type="entry name" value="Pept_C14_caspase"/>
</dbReference>